<dbReference type="PANTHER" id="PTHR30572:SF18">
    <property type="entry name" value="ABC-TYPE MACROLIDE FAMILY EXPORT SYSTEM PERMEASE COMPONENT 2"/>
    <property type="match status" value="1"/>
</dbReference>
<dbReference type="InterPro" id="IPR050250">
    <property type="entry name" value="Macrolide_Exporter_MacB"/>
</dbReference>
<feature type="domain" description="ABC3 transporter permease C-terminal" evidence="7">
    <location>
        <begin position="314"/>
        <end position="429"/>
    </location>
</feature>
<feature type="transmembrane region" description="Helical" evidence="6">
    <location>
        <begin position="358"/>
        <end position="383"/>
    </location>
</feature>
<dbReference type="PANTHER" id="PTHR30572">
    <property type="entry name" value="MEMBRANE COMPONENT OF TRANSPORTER-RELATED"/>
    <property type="match status" value="1"/>
</dbReference>
<evidence type="ECO:0000256" key="3">
    <source>
        <dbReference type="ARBA" id="ARBA00022692"/>
    </source>
</evidence>
<feature type="transmembrane region" description="Helical" evidence="6">
    <location>
        <begin position="21"/>
        <end position="41"/>
    </location>
</feature>
<comment type="subcellular location">
    <subcellularLocation>
        <location evidence="1">Cell membrane</location>
        <topology evidence="1">Multi-pass membrane protein</topology>
    </subcellularLocation>
</comment>
<keyword evidence="5 6" id="KW-0472">Membrane</keyword>
<dbReference type="OrthoDB" id="8735006at2"/>
<dbReference type="GO" id="GO:0005886">
    <property type="term" value="C:plasma membrane"/>
    <property type="evidence" value="ECO:0007669"/>
    <property type="project" value="UniProtKB-SubCell"/>
</dbReference>
<evidence type="ECO:0000256" key="6">
    <source>
        <dbReference type="SAM" id="Phobius"/>
    </source>
</evidence>
<dbReference type="InterPro" id="IPR025857">
    <property type="entry name" value="MacB_PCD"/>
</dbReference>
<dbReference type="Pfam" id="PF02687">
    <property type="entry name" value="FtsX"/>
    <property type="match status" value="1"/>
</dbReference>
<evidence type="ECO:0000313" key="9">
    <source>
        <dbReference type="EMBL" id="RLV61689.1"/>
    </source>
</evidence>
<organism evidence="9 10">
    <name type="scientific">Parashewanella curva</name>
    <dbReference type="NCBI Taxonomy" id="2338552"/>
    <lineage>
        <taxon>Bacteria</taxon>
        <taxon>Pseudomonadati</taxon>
        <taxon>Pseudomonadota</taxon>
        <taxon>Gammaproteobacteria</taxon>
        <taxon>Alteromonadales</taxon>
        <taxon>Shewanellaceae</taxon>
        <taxon>Parashewanella</taxon>
    </lineage>
</organism>
<dbReference type="RefSeq" id="WP_121837088.1">
    <property type="nucleotide sequence ID" value="NZ_ML014753.1"/>
</dbReference>
<reference evidence="9 10" key="1">
    <citation type="submission" date="2018-09" db="EMBL/GenBank/DDBJ databases">
        <title>Phylogeny of the Shewanellaceae, and recommendation for two new genera, Pseudoshewanella and Parashewanella.</title>
        <authorList>
            <person name="Wang G."/>
        </authorList>
    </citation>
    <scope>NUCLEOTIDE SEQUENCE [LARGE SCALE GENOMIC DNA]</scope>
    <source>
        <strain evidence="9 10">C51</strain>
    </source>
</reference>
<keyword evidence="10" id="KW-1185">Reference proteome</keyword>
<keyword evidence="2" id="KW-1003">Cell membrane</keyword>
<keyword evidence="3 6" id="KW-0812">Transmembrane</keyword>
<dbReference type="Proteomes" id="UP000281474">
    <property type="component" value="Unassembled WGS sequence"/>
</dbReference>
<dbReference type="EMBL" id="QZEI01000001">
    <property type="protein sequence ID" value="RLV61689.1"/>
    <property type="molecule type" value="Genomic_DNA"/>
</dbReference>
<comment type="caution">
    <text evidence="9">The sequence shown here is derived from an EMBL/GenBank/DDBJ whole genome shotgun (WGS) entry which is preliminary data.</text>
</comment>
<accession>A0A3L8Q3B7</accession>
<dbReference type="InterPro" id="IPR003838">
    <property type="entry name" value="ABC3_permease_C"/>
</dbReference>
<evidence type="ECO:0000259" key="7">
    <source>
        <dbReference type="Pfam" id="PF02687"/>
    </source>
</evidence>
<feature type="domain" description="MacB-like periplasmic core" evidence="8">
    <location>
        <begin position="20"/>
        <end position="266"/>
    </location>
</feature>
<evidence type="ECO:0000256" key="5">
    <source>
        <dbReference type="ARBA" id="ARBA00023136"/>
    </source>
</evidence>
<sequence length="436" mass="49433">MFLHYLDLAWRSIRKTPALSLLMVTAIAIGIGITTTTLNIYQMMALNPTGERSEQLHAVQLWSHGPDTWDEFHMQITYQDAMNLRNLAPQFKQLAQMRSGMVIQVDSDKFEPELRAVRVTDSDFFSMFSVPFLYGTSWGEQVDKDAAYHVVISEKYNQKMFGGGDNVGKTVYLNRKPYQVVGIVDNWNPQPKFFDPMNGAFRDAEEVFVPFSLLPIEKFQVWGNISGWKHEDTKNFSDTVKSEKVWIQYWVELNSQESRQQYKQILTGYIDEQKALGRFTDNKTSADSSRLNTVAQWLSIAEVIKEDNRILVGLSFLFLSVCLVNILGLILTKFLKRTSEVGVRRAIGASRMHIFSQYMVEVGIIGLLGGLVGLALASGMLYLLGEKFGMDSSLISMSNSMWFIAPFIAIMTTLVAGIFPAWKVCHTKPSVYLKSQ</sequence>
<evidence type="ECO:0000256" key="1">
    <source>
        <dbReference type="ARBA" id="ARBA00004651"/>
    </source>
</evidence>
<gene>
    <name evidence="9" type="ORF">D5018_00805</name>
</gene>
<evidence type="ECO:0000259" key="8">
    <source>
        <dbReference type="Pfam" id="PF12704"/>
    </source>
</evidence>
<protein>
    <submittedName>
        <fullName evidence="9">FtsX-like permease family protein</fullName>
    </submittedName>
</protein>
<feature type="transmembrane region" description="Helical" evidence="6">
    <location>
        <begin position="403"/>
        <end position="422"/>
    </location>
</feature>
<dbReference type="Pfam" id="PF12704">
    <property type="entry name" value="MacB_PCD"/>
    <property type="match status" value="1"/>
</dbReference>
<dbReference type="GO" id="GO:0022857">
    <property type="term" value="F:transmembrane transporter activity"/>
    <property type="evidence" value="ECO:0007669"/>
    <property type="project" value="TreeGrafter"/>
</dbReference>
<evidence type="ECO:0000256" key="4">
    <source>
        <dbReference type="ARBA" id="ARBA00022989"/>
    </source>
</evidence>
<name>A0A3L8Q3B7_9GAMM</name>
<dbReference type="AlphaFoldDB" id="A0A3L8Q3B7"/>
<evidence type="ECO:0000313" key="10">
    <source>
        <dbReference type="Proteomes" id="UP000281474"/>
    </source>
</evidence>
<evidence type="ECO:0000256" key="2">
    <source>
        <dbReference type="ARBA" id="ARBA00022475"/>
    </source>
</evidence>
<keyword evidence="4 6" id="KW-1133">Transmembrane helix</keyword>
<feature type="transmembrane region" description="Helical" evidence="6">
    <location>
        <begin position="310"/>
        <end position="335"/>
    </location>
</feature>
<proteinExistence type="predicted"/>